<dbReference type="Proteomes" id="UP000514713">
    <property type="component" value="Chromosome"/>
</dbReference>
<dbReference type="Pfam" id="PF01124">
    <property type="entry name" value="MAPEG"/>
    <property type="match status" value="1"/>
</dbReference>
<evidence type="ECO:0000256" key="3">
    <source>
        <dbReference type="ARBA" id="ARBA00022989"/>
    </source>
</evidence>
<evidence type="ECO:0000256" key="1">
    <source>
        <dbReference type="ARBA" id="ARBA00004370"/>
    </source>
</evidence>
<evidence type="ECO:0000313" key="7">
    <source>
        <dbReference type="Proteomes" id="UP000514713"/>
    </source>
</evidence>
<dbReference type="EMBL" id="CP054698">
    <property type="protein sequence ID" value="QMS87666.1"/>
    <property type="molecule type" value="Genomic_DNA"/>
</dbReference>
<keyword evidence="2 5" id="KW-0812">Transmembrane</keyword>
<protein>
    <submittedName>
        <fullName evidence="6">MAPEG family protein</fullName>
    </submittedName>
</protein>
<feature type="transmembrane region" description="Helical" evidence="5">
    <location>
        <begin position="144"/>
        <end position="164"/>
    </location>
</feature>
<dbReference type="PANTHER" id="PTHR35814">
    <property type="match status" value="1"/>
</dbReference>
<keyword evidence="4 5" id="KW-0472">Membrane</keyword>
<evidence type="ECO:0000256" key="5">
    <source>
        <dbReference type="SAM" id="Phobius"/>
    </source>
</evidence>
<accession>A0A7D7R1Q0</accession>
<sequence>MPVLIPISTFFIGCHGLLALGLSYRVAMERTRTRIWHGASLSEVASQPNYLDQPNAWAEFVEKMTQQSIVTKNMEDGVLQRTIRAHGNFTEYVPLSLIFLIALEWMQSGKGLLWMLGTLLTVARIAHAWGLIQTYGPSPGRAIGFFGTWLVYIVGSLACLYYSVQQFL</sequence>
<gene>
    <name evidence="6" type="ORF">HUN01_08765</name>
</gene>
<dbReference type="GO" id="GO:0016020">
    <property type="term" value="C:membrane"/>
    <property type="evidence" value="ECO:0007669"/>
    <property type="project" value="UniProtKB-SubCell"/>
</dbReference>
<dbReference type="KEGG" id="ned:HUN01_08765"/>
<dbReference type="AlphaFoldDB" id="A0A7D7R1Q0"/>
<name>A0A7D7R1Q0_9NOSO</name>
<keyword evidence="7" id="KW-1185">Reference proteome</keyword>
<dbReference type="InterPro" id="IPR023352">
    <property type="entry name" value="MAPEG-like_dom_sf"/>
</dbReference>
<evidence type="ECO:0000256" key="2">
    <source>
        <dbReference type="ARBA" id="ARBA00022692"/>
    </source>
</evidence>
<dbReference type="InterPro" id="IPR001129">
    <property type="entry name" value="Membr-assoc_MAPEG"/>
</dbReference>
<dbReference type="RefSeq" id="WP_181930941.1">
    <property type="nucleotide sequence ID" value="NZ_CP054698.1"/>
</dbReference>
<feature type="transmembrane region" description="Helical" evidence="5">
    <location>
        <begin position="6"/>
        <end position="27"/>
    </location>
</feature>
<comment type="subcellular location">
    <subcellularLocation>
        <location evidence="1">Membrane</location>
    </subcellularLocation>
</comment>
<dbReference type="PANTHER" id="PTHR35814:SF1">
    <property type="entry name" value="GLUTATHIONE S-TRANSFERASE-RELATED"/>
    <property type="match status" value="1"/>
</dbReference>
<evidence type="ECO:0000313" key="6">
    <source>
        <dbReference type="EMBL" id="QMS87666.1"/>
    </source>
</evidence>
<feature type="transmembrane region" description="Helical" evidence="5">
    <location>
        <begin position="112"/>
        <end position="132"/>
    </location>
</feature>
<proteinExistence type="predicted"/>
<keyword evidence="3 5" id="KW-1133">Transmembrane helix</keyword>
<dbReference type="SUPFAM" id="SSF161084">
    <property type="entry name" value="MAPEG domain-like"/>
    <property type="match status" value="1"/>
</dbReference>
<evidence type="ECO:0000256" key="4">
    <source>
        <dbReference type="ARBA" id="ARBA00023136"/>
    </source>
</evidence>
<reference evidence="7" key="1">
    <citation type="submission" date="2020-06" db="EMBL/GenBank/DDBJ databases">
        <title>Nostoc edaphicum CCNP1411 genome.</title>
        <authorList>
            <person name="Fidor A."/>
            <person name="Grabski M."/>
            <person name="Gawor J."/>
            <person name="Gromadka R."/>
            <person name="Wegrzyn G."/>
            <person name="Mazur-Marzec H."/>
        </authorList>
    </citation>
    <scope>NUCLEOTIDE SEQUENCE [LARGE SCALE GENOMIC DNA]</scope>
    <source>
        <strain evidence="7">CCNP1411</strain>
    </source>
</reference>
<organism evidence="6 7">
    <name type="scientific">Nostoc edaphicum CCNP1411</name>
    <dbReference type="NCBI Taxonomy" id="1472755"/>
    <lineage>
        <taxon>Bacteria</taxon>
        <taxon>Bacillati</taxon>
        <taxon>Cyanobacteriota</taxon>
        <taxon>Cyanophyceae</taxon>
        <taxon>Nostocales</taxon>
        <taxon>Nostocaceae</taxon>
        <taxon>Nostoc</taxon>
    </lineage>
</organism>
<dbReference type="Gene3D" id="1.20.120.550">
    <property type="entry name" value="Membrane associated eicosanoid/glutathione metabolism-like domain"/>
    <property type="match status" value="1"/>
</dbReference>